<sequence length="852" mass="94682">GDADQIATEVQLAALQEQLVAVMLDNQHLNDELKSLRDTGMIEQLRQQLDREKEKSRILMDRLQERDSKDKDHGERETRERERHPREKSLPPGDKSPSLPQRIRKRINQMHKSQSFDVEDGSPGPPASTLNPSLAPTSVDKTRLVIEERSHYIRGGGLGGSIDSPAFHHTVKYGEESTPVKSTSSFDVVESPSRGRFVWKRRGLEKSKSLDQSEFLASLNGPSSGHGVSGGSTTPSAEWLDEDHRRESDSDDPDREKGDAGGHGSDSDPGSLGGGISSGVVVSPKDPLWKRMEIRIVSFVRELMKDFSEVAEEEQPDGDPEGDPLTVKKLKENILRFGCVMRPLTELSAVVQSLLRWESPSATLLALVVYLYCVVFGWVLTLILVLAIMRLSVNYLKKRGWTETMFRRLRREGGEAIENPGGEAGLGDKFALVLQVARRVQNQLGAVSNAAEKCKNLLLWEHEATSRLYACLWIVLLASVLLPSSQLFTLTGVYLGLKFFVMDYVFFRYPRIRQKYDTTSRLWDTLPTDADLERRGDKTRNDNGNSSPDLTSFLELFNLPATESPLPGWQSGRRCTLVNRDRSLTSAFKNGRLYLTNRLAKQDKQANSSSSKLNVCTNKISSSSSSNKLAPASSASRGNIVKKSPIMSISKGTEASKKTALPGFSKNHNEANSSSASSFSFLGKGNKSSKAKDVQESKEEEELDFLASIFAQSDSSEPIDPSMMFLLCEKAKESSKTGRSKGNDIPDFKSSVYSDSQQEDSRSFIAPGRRKMLLRSVSEISETPPELSGDEDVKAYHSSPDIKRHSDKDPPVRDAEAKSKKSKLRMKTNVSFEHKSKPSVIDKLNDRVFFAV</sequence>
<feature type="compositionally biased region" description="Basic and acidic residues" evidence="1">
    <location>
        <begin position="48"/>
        <end position="89"/>
    </location>
</feature>
<comment type="caution">
    <text evidence="3">The sequence shown here is derived from an EMBL/GenBank/DDBJ whole genome shotgun (WGS) entry which is preliminary data.</text>
</comment>
<keyword evidence="2" id="KW-0812">Transmembrane</keyword>
<keyword evidence="2" id="KW-0472">Membrane</keyword>
<feature type="compositionally biased region" description="Basic and acidic residues" evidence="1">
    <location>
        <begin position="734"/>
        <end position="747"/>
    </location>
</feature>
<feature type="non-terminal residue" evidence="3">
    <location>
        <position position="1"/>
    </location>
</feature>
<evidence type="ECO:0000256" key="2">
    <source>
        <dbReference type="SAM" id="Phobius"/>
    </source>
</evidence>
<feature type="transmembrane region" description="Helical" evidence="2">
    <location>
        <begin position="364"/>
        <end position="389"/>
    </location>
</feature>
<dbReference type="GO" id="GO:0034164">
    <property type="term" value="P:negative regulation of toll-like receptor 9 signaling pathway"/>
    <property type="evidence" value="ECO:0007669"/>
    <property type="project" value="TreeGrafter"/>
</dbReference>
<organism evidence="3 4">
    <name type="scientific">Halocaridina rubra</name>
    <name type="common">Hawaiian red shrimp</name>
    <dbReference type="NCBI Taxonomy" id="373956"/>
    <lineage>
        <taxon>Eukaryota</taxon>
        <taxon>Metazoa</taxon>
        <taxon>Ecdysozoa</taxon>
        <taxon>Arthropoda</taxon>
        <taxon>Crustacea</taxon>
        <taxon>Multicrustacea</taxon>
        <taxon>Malacostraca</taxon>
        <taxon>Eumalacostraca</taxon>
        <taxon>Eucarida</taxon>
        <taxon>Decapoda</taxon>
        <taxon>Pleocyemata</taxon>
        <taxon>Caridea</taxon>
        <taxon>Atyoidea</taxon>
        <taxon>Atyidae</taxon>
        <taxon>Halocaridina</taxon>
    </lineage>
</organism>
<protein>
    <submittedName>
        <fullName evidence="3">GRAM domain-containing protein 4</fullName>
    </submittedName>
</protein>
<feature type="region of interest" description="Disordered" evidence="1">
    <location>
        <begin position="776"/>
        <end position="837"/>
    </location>
</feature>
<dbReference type="PANTHER" id="PTHR37402">
    <property type="entry name" value="GRAM DOMAIN-CONTAINING PROTEIN 4"/>
    <property type="match status" value="1"/>
</dbReference>
<accession>A0AAN8XTW6</accession>
<feature type="region of interest" description="Disordered" evidence="1">
    <location>
        <begin position="604"/>
        <end position="696"/>
    </location>
</feature>
<feature type="compositionally biased region" description="Basic and acidic residues" evidence="1">
    <location>
        <begin position="791"/>
        <end position="819"/>
    </location>
</feature>
<name>A0AAN8XTW6_HALRR</name>
<dbReference type="PANTHER" id="PTHR37402:SF1">
    <property type="entry name" value="GRAM DOMAIN-CONTAINING PROTEIN 4"/>
    <property type="match status" value="1"/>
</dbReference>
<proteinExistence type="predicted"/>
<gene>
    <name evidence="3" type="primary">GRAMD4_1</name>
    <name evidence="3" type="ORF">SK128_024678</name>
</gene>
<feature type="region of interest" description="Disordered" evidence="1">
    <location>
        <begin position="216"/>
        <end position="279"/>
    </location>
</feature>
<feature type="region of interest" description="Disordered" evidence="1">
    <location>
        <begin position="734"/>
        <end position="764"/>
    </location>
</feature>
<dbReference type="InterPro" id="IPR037847">
    <property type="entry name" value="GRAMDC4"/>
</dbReference>
<dbReference type="AlphaFoldDB" id="A0AAN8XTW6"/>
<reference evidence="3 4" key="1">
    <citation type="submission" date="2023-11" db="EMBL/GenBank/DDBJ databases">
        <title>Halocaridina rubra genome assembly.</title>
        <authorList>
            <person name="Smith C."/>
        </authorList>
    </citation>
    <scope>NUCLEOTIDE SEQUENCE [LARGE SCALE GENOMIC DNA]</scope>
    <source>
        <strain evidence="3">EP-1</strain>
        <tissue evidence="3">Whole</tissue>
    </source>
</reference>
<keyword evidence="2" id="KW-1133">Transmembrane helix</keyword>
<dbReference type="GO" id="GO:0006915">
    <property type="term" value="P:apoptotic process"/>
    <property type="evidence" value="ECO:0007669"/>
    <property type="project" value="InterPro"/>
</dbReference>
<keyword evidence="4" id="KW-1185">Reference proteome</keyword>
<dbReference type="Proteomes" id="UP001381693">
    <property type="component" value="Unassembled WGS sequence"/>
</dbReference>
<dbReference type="EMBL" id="JAXCGZ010002256">
    <property type="protein sequence ID" value="KAK7084124.1"/>
    <property type="molecule type" value="Genomic_DNA"/>
</dbReference>
<feature type="compositionally biased region" description="Polar residues" evidence="1">
    <location>
        <begin position="605"/>
        <end position="620"/>
    </location>
</feature>
<feature type="compositionally biased region" description="Basic and acidic residues" evidence="1">
    <location>
        <begin position="242"/>
        <end position="260"/>
    </location>
</feature>
<feature type="region of interest" description="Disordered" evidence="1">
    <location>
        <begin position="112"/>
        <end position="136"/>
    </location>
</feature>
<feature type="region of interest" description="Disordered" evidence="1">
    <location>
        <begin position="47"/>
        <end position="100"/>
    </location>
</feature>
<evidence type="ECO:0000313" key="3">
    <source>
        <dbReference type="EMBL" id="KAK7084124.1"/>
    </source>
</evidence>
<evidence type="ECO:0000313" key="4">
    <source>
        <dbReference type="Proteomes" id="UP001381693"/>
    </source>
</evidence>
<feature type="compositionally biased region" description="Low complexity" evidence="1">
    <location>
        <begin position="621"/>
        <end position="636"/>
    </location>
</feature>
<evidence type="ECO:0000256" key="1">
    <source>
        <dbReference type="SAM" id="MobiDB-lite"/>
    </source>
</evidence>
<feature type="compositionally biased region" description="Low complexity" evidence="1">
    <location>
        <begin position="221"/>
        <end position="236"/>
    </location>
</feature>